<gene>
    <name evidence="1" type="ORF">HJ01_02754</name>
</gene>
<proteinExistence type="predicted"/>
<dbReference type="RefSeq" id="WP_007138931.1">
    <property type="nucleotide sequence ID" value="NZ_AHKF01000020.1"/>
</dbReference>
<reference evidence="1 2" key="1">
    <citation type="journal article" date="2014" name="Acta Crystallogr. D">
        <title>Structure-based characterization and antifreeze properties of a hyperactive ice-binding protein from the Antarctic bacterium Flavobacterium frigoris PS1.</title>
        <authorList>
            <person name="Do H."/>
            <person name="Kim S.J."/>
            <person name="Kim H.J."/>
            <person name="Lee J.H."/>
        </authorList>
    </citation>
    <scope>NUCLEOTIDE SEQUENCE [LARGE SCALE GENOMIC DNA]</scope>
    <source>
        <strain evidence="1 2">PS1</strain>
    </source>
</reference>
<dbReference type="AlphaFoldDB" id="H7FU34"/>
<organism evidence="1 2">
    <name type="scientific">Flavobacterium frigoris (strain PS1)</name>
    <dbReference type="NCBI Taxonomy" id="1086011"/>
    <lineage>
        <taxon>Bacteria</taxon>
        <taxon>Pseudomonadati</taxon>
        <taxon>Bacteroidota</taxon>
        <taxon>Flavobacteriia</taxon>
        <taxon>Flavobacteriales</taxon>
        <taxon>Flavobacteriaceae</taxon>
        <taxon>Flavobacterium</taxon>
    </lineage>
</organism>
<accession>H7FU34</accession>
<sequence>MKHLNFLIAALVLSNVGSYAQKAEKITTKDGVHYITTTIDYPITGTYLFSGEAEPIVQLNPDGTGVFQLHDLSKTNIDWGMECFENGTPKYQKGFNYGVYSLWYKNKSENDAQWTYAHFSIHFQKKKMFISGERSKDYTDSLTELANWSKITYNIVLSTT</sequence>
<keyword evidence="2" id="KW-1185">Reference proteome</keyword>
<evidence type="ECO:0000313" key="1">
    <source>
        <dbReference type="EMBL" id="EIA07886.1"/>
    </source>
</evidence>
<dbReference type="EMBL" id="AHKF01000020">
    <property type="protein sequence ID" value="EIA07886.1"/>
    <property type="molecule type" value="Genomic_DNA"/>
</dbReference>
<evidence type="ECO:0000313" key="2">
    <source>
        <dbReference type="Proteomes" id="UP000005566"/>
    </source>
</evidence>
<dbReference type="OrthoDB" id="795889at2"/>
<dbReference type="PATRIC" id="fig|1086011.3.peg.2697"/>
<dbReference type="Proteomes" id="UP000005566">
    <property type="component" value="Unassembled WGS sequence"/>
</dbReference>
<comment type="caution">
    <text evidence="1">The sequence shown here is derived from an EMBL/GenBank/DDBJ whole genome shotgun (WGS) entry which is preliminary data.</text>
</comment>
<protein>
    <submittedName>
        <fullName evidence="1">Uncharacterized protein</fullName>
    </submittedName>
</protein>
<dbReference type="STRING" id="1086011.HJ01_02754"/>
<dbReference type="eggNOG" id="ENOG5030YHJ">
    <property type="taxonomic scope" value="Bacteria"/>
</dbReference>
<name>H7FU34_FLAFP</name>